<dbReference type="Pfam" id="PF04325">
    <property type="entry name" value="DUF465"/>
    <property type="match status" value="1"/>
</dbReference>
<sequence>MPVKHDLYQDLGLSKEVVHERRRSDDRLNSLLEQYDAADKEVVVFESSGGADDELEKLKKKRLSVKDKIVLQLAPTTGR</sequence>
<evidence type="ECO:0008006" key="3">
    <source>
        <dbReference type="Google" id="ProtNLM"/>
    </source>
</evidence>
<accession>A0A172Z024</accession>
<name>A0A172Z024_9PSED</name>
<evidence type="ECO:0000313" key="1">
    <source>
        <dbReference type="EMBL" id="ANF85764.1"/>
    </source>
</evidence>
<dbReference type="AlphaFoldDB" id="A0A172Z024"/>
<dbReference type="EMBL" id="CP015600">
    <property type="protein sequence ID" value="ANF85764.1"/>
    <property type="molecule type" value="Genomic_DNA"/>
</dbReference>
<dbReference type="InterPro" id="IPR007420">
    <property type="entry name" value="DUF465"/>
</dbReference>
<dbReference type="RefSeq" id="WP_064451946.1">
    <property type="nucleotide sequence ID" value="NZ_CP015600.1"/>
</dbReference>
<dbReference type="InterPro" id="IPR038444">
    <property type="entry name" value="DUF465_sf"/>
</dbReference>
<evidence type="ECO:0000313" key="2">
    <source>
        <dbReference type="Proteomes" id="UP000077829"/>
    </source>
</evidence>
<organism evidence="1 2">
    <name type="scientific">Pseudomonas antarctica</name>
    <dbReference type="NCBI Taxonomy" id="219572"/>
    <lineage>
        <taxon>Bacteria</taxon>
        <taxon>Pseudomonadati</taxon>
        <taxon>Pseudomonadota</taxon>
        <taxon>Gammaproteobacteria</taxon>
        <taxon>Pseudomonadales</taxon>
        <taxon>Pseudomonadaceae</taxon>
        <taxon>Pseudomonas</taxon>
    </lineage>
</organism>
<dbReference type="KEGG" id="panr:A7J50_2357"/>
<dbReference type="Proteomes" id="UP000077829">
    <property type="component" value="Chromosome"/>
</dbReference>
<dbReference type="PATRIC" id="fig|219572.3.peg.2422"/>
<dbReference type="Gene3D" id="6.10.280.50">
    <property type="match status" value="1"/>
</dbReference>
<gene>
    <name evidence="1" type="ORF">A7J50_2357</name>
</gene>
<protein>
    <recommendedName>
        <fullName evidence="3">DUF465 domain-containing protein</fullName>
    </recommendedName>
</protein>
<reference evidence="1 2" key="1">
    <citation type="submission" date="2016-05" db="EMBL/GenBank/DDBJ databases">
        <title>Complete genome sequence of Pseudomonas antarctica PAMC 27494.</title>
        <authorList>
            <person name="Lee J."/>
        </authorList>
    </citation>
    <scope>NUCLEOTIDE SEQUENCE [LARGE SCALE GENOMIC DNA]</scope>
    <source>
        <strain evidence="1 2">PAMC 27494</strain>
    </source>
</reference>
<proteinExistence type="predicted"/>